<dbReference type="Gene3D" id="4.10.280.10">
    <property type="entry name" value="Helix-loop-helix DNA-binding domain"/>
    <property type="match status" value="1"/>
</dbReference>
<dbReference type="CDD" id="cd00083">
    <property type="entry name" value="bHLH_SF"/>
    <property type="match status" value="1"/>
</dbReference>
<dbReference type="InterPro" id="IPR011598">
    <property type="entry name" value="bHLH_dom"/>
</dbReference>
<dbReference type="InterPro" id="IPR036638">
    <property type="entry name" value="HLH_DNA-bd_sf"/>
</dbReference>
<feature type="domain" description="BHLH" evidence="2">
    <location>
        <begin position="108"/>
        <end position="160"/>
    </location>
</feature>
<evidence type="ECO:0000256" key="1">
    <source>
        <dbReference type="SAM" id="MobiDB-lite"/>
    </source>
</evidence>
<dbReference type="EMBL" id="JASJQH010000711">
    <property type="protein sequence ID" value="KAK9763189.1"/>
    <property type="molecule type" value="Genomic_DNA"/>
</dbReference>
<feature type="region of interest" description="Disordered" evidence="1">
    <location>
        <begin position="1"/>
        <end position="51"/>
    </location>
</feature>
<accession>A0ABR2WNW4</accession>
<comment type="caution">
    <text evidence="3">The sequence shown here is derived from an EMBL/GenBank/DDBJ whole genome shotgun (WGS) entry which is preliminary data.</text>
</comment>
<reference evidence="3 4" key="1">
    <citation type="submission" date="2023-04" db="EMBL/GenBank/DDBJ databases">
        <title>Genome of Basidiobolus ranarum AG-B5.</title>
        <authorList>
            <person name="Stajich J.E."/>
            <person name="Carter-House D."/>
            <person name="Gryganskyi A."/>
        </authorList>
    </citation>
    <scope>NUCLEOTIDE SEQUENCE [LARGE SCALE GENOMIC DNA]</scope>
    <source>
        <strain evidence="3 4">AG-B5</strain>
    </source>
</reference>
<dbReference type="SMART" id="SM00353">
    <property type="entry name" value="HLH"/>
    <property type="match status" value="1"/>
</dbReference>
<dbReference type="Proteomes" id="UP001479436">
    <property type="component" value="Unassembled WGS sequence"/>
</dbReference>
<evidence type="ECO:0000313" key="4">
    <source>
        <dbReference type="Proteomes" id="UP001479436"/>
    </source>
</evidence>
<organism evidence="3 4">
    <name type="scientific">Basidiobolus ranarum</name>
    <dbReference type="NCBI Taxonomy" id="34480"/>
    <lineage>
        <taxon>Eukaryota</taxon>
        <taxon>Fungi</taxon>
        <taxon>Fungi incertae sedis</taxon>
        <taxon>Zoopagomycota</taxon>
        <taxon>Entomophthoromycotina</taxon>
        <taxon>Basidiobolomycetes</taxon>
        <taxon>Basidiobolales</taxon>
        <taxon>Basidiobolaceae</taxon>
        <taxon>Basidiobolus</taxon>
    </lineage>
</organism>
<dbReference type="PANTHER" id="PTHR46266">
    <property type="entry name" value="TRANSCRIPTION FACTOR TT8"/>
    <property type="match status" value="1"/>
</dbReference>
<proteinExistence type="predicted"/>
<feature type="compositionally biased region" description="Polar residues" evidence="1">
    <location>
        <begin position="7"/>
        <end position="16"/>
    </location>
</feature>
<name>A0ABR2WNW4_9FUNG</name>
<dbReference type="Pfam" id="PF00010">
    <property type="entry name" value="HLH"/>
    <property type="match status" value="1"/>
</dbReference>
<dbReference type="SUPFAM" id="SSF47459">
    <property type="entry name" value="HLH, helix-loop-helix DNA-binding domain"/>
    <property type="match status" value="1"/>
</dbReference>
<dbReference type="PANTHER" id="PTHR46266:SF4">
    <property type="entry name" value="TRANSCRIPTION FACTOR TT8"/>
    <property type="match status" value="1"/>
</dbReference>
<sequence length="244" mass="27285">MGKQRSLRPNSQSFSPPTMAKTTPSPPHTPSPNNAHSISPSTIPTQPGAVPGRFERILPKYHHIPMVPQYAVPMVPAHPAFPYPYPFPTPMTGVYARVSDERQEKETLRKVSHSAIERRRRERINDKIFQLKTLVPSCANQVNLHKLSILESAIEYIHELLGRLSQTDEPSMENTIKKESPIFSAQDETKDNSIISSPIFEDANNLLMLTGGSSESNTEKYSYSETTKVNPSRAPGMSVYDLLC</sequence>
<dbReference type="PROSITE" id="PS50888">
    <property type="entry name" value="BHLH"/>
    <property type="match status" value="1"/>
</dbReference>
<evidence type="ECO:0000313" key="3">
    <source>
        <dbReference type="EMBL" id="KAK9763189.1"/>
    </source>
</evidence>
<gene>
    <name evidence="3" type="primary">SREBF2</name>
    <name evidence="3" type="ORF">K7432_010372</name>
</gene>
<protein>
    <submittedName>
        <fullName evidence="3">Sterol regulatory element-binding protein 2</fullName>
    </submittedName>
</protein>
<evidence type="ECO:0000259" key="2">
    <source>
        <dbReference type="PROSITE" id="PS50888"/>
    </source>
</evidence>
<keyword evidence="4" id="KW-1185">Reference proteome</keyword>